<proteinExistence type="predicted"/>
<accession>A0ABY9LHX2</accession>
<sequence>MKNLFKYLSLSLLSLFLVACQPNHKESQDTKQKETYVRLIVKEDTNTIDEKVPFKKGDTAMDVLKDNYKVEEKDGFITAIDNHKQDSQKKRFWFFKINDKLAPKAADQITLKESDKLEFYQEVVK</sequence>
<keyword evidence="4" id="KW-1185">Reference proteome</keyword>
<keyword evidence="1" id="KW-0732">Signal</keyword>
<dbReference type="PROSITE" id="PS51257">
    <property type="entry name" value="PROKAR_LIPOPROTEIN"/>
    <property type="match status" value="1"/>
</dbReference>
<evidence type="ECO:0000256" key="1">
    <source>
        <dbReference type="SAM" id="SignalP"/>
    </source>
</evidence>
<dbReference type="Proteomes" id="UP001238096">
    <property type="component" value="Chromosome"/>
</dbReference>
<evidence type="ECO:0000313" key="3">
    <source>
        <dbReference type="EMBL" id="WMB28431.1"/>
    </source>
</evidence>
<gene>
    <name evidence="3" type="ORF">N1496_02175</name>
</gene>
<feature type="chain" id="PRO_5047313645" evidence="1">
    <location>
        <begin position="26"/>
        <end position="125"/>
    </location>
</feature>
<dbReference type="EMBL" id="CP110509">
    <property type="protein sequence ID" value="WMB28431.1"/>
    <property type="molecule type" value="Genomic_DNA"/>
</dbReference>
<protein>
    <submittedName>
        <fullName evidence="3">DUF4430 domain-containing protein</fullName>
    </submittedName>
</protein>
<dbReference type="Pfam" id="PF14478">
    <property type="entry name" value="DUF4430"/>
    <property type="match status" value="1"/>
</dbReference>
<evidence type="ECO:0000313" key="4">
    <source>
        <dbReference type="Proteomes" id="UP001238096"/>
    </source>
</evidence>
<dbReference type="RefSeq" id="WP_018365711.1">
    <property type="nucleotide sequence ID" value="NZ_CP104407.1"/>
</dbReference>
<dbReference type="Gene3D" id="2.170.130.30">
    <property type="match status" value="1"/>
</dbReference>
<name>A0ABY9LHX2_9STRE</name>
<organism evidence="3 4">
    <name type="scientific">Streptococcus didelphis</name>
    <dbReference type="NCBI Taxonomy" id="102886"/>
    <lineage>
        <taxon>Bacteria</taxon>
        <taxon>Bacillati</taxon>
        <taxon>Bacillota</taxon>
        <taxon>Bacilli</taxon>
        <taxon>Lactobacillales</taxon>
        <taxon>Streptococcaceae</taxon>
        <taxon>Streptococcus</taxon>
    </lineage>
</organism>
<feature type="domain" description="Transcobalamin-like C-terminal" evidence="2">
    <location>
        <begin position="57"/>
        <end position="121"/>
    </location>
</feature>
<dbReference type="InterPro" id="IPR027954">
    <property type="entry name" value="Transcobalamin-like_C"/>
</dbReference>
<reference evidence="4" key="1">
    <citation type="submission" date="2022-10" db="EMBL/GenBank/DDBJ databases">
        <title>Streptococcus didelphis as causative of fatal infections in opossums (Didelphis albiventris).</title>
        <authorList>
            <person name="Breyer G.M."/>
            <person name="Da Silva M.E.R.J."/>
            <person name="Siqueira F.M."/>
        </authorList>
    </citation>
    <scope>NUCLEOTIDE SEQUENCE [LARGE SCALE GENOMIC DNA]</scope>
    <source>
        <strain evidence="4">LBVP101/21</strain>
    </source>
</reference>
<feature type="signal peptide" evidence="1">
    <location>
        <begin position="1"/>
        <end position="25"/>
    </location>
</feature>
<evidence type="ECO:0000259" key="2">
    <source>
        <dbReference type="Pfam" id="PF14478"/>
    </source>
</evidence>